<name>A0AAV4STC5_9ARAC</name>
<evidence type="ECO:0000313" key="2">
    <source>
        <dbReference type="Proteomes" id="UP001054837"/>
    </source>
</evidence>
<reference evidence="1 2" key="1">
    <citation type="submission" date="2021-06" db="EMBL/GenBank/DDBJ databases">
        <title>Caerostris darwini draft genome.</title>
        <authorList>
            <person name="Kono N."/>
            <person name="Arakawa K."/>
        </authorList>
    </citation>
    <scope>NUCLEOTIDE SEQUENCE [LARGE SCALE GENOMIC DNA]</scope>
</reference>
<comment type="caution">
    <text evidence="1">The sequence shown here is derived from an EMBL/GenBank/DDBJ whole genome shotgun (WGS) entry which is preliminary data.</text>
</comment>
<organism evidence="1 2">
    <name type="scientific">Caerostris darwini</name>
    <dbReference type="NCBI Taxonomy" id="1538125"/>
    <lineage>
        <taxon>Eukaryota</taxon>
        <taxon>Metazoa</taxon>
        <taxon>Ecdysozoa</taxon>
        <taxon>Arthropoda</taxon>
        <taxon>Chelicerata</taxon>
        <taxon>Arachnida</taxon>
        <taxon>Araneae</taxon>
        <taxon>Araneomorphae</taxon>
        <taxon>Entelegynae</taxon>
        <taxon>Araneoidea</taxon>
        <taxon>Araneidae</taxon>
        <taxon>Caerostris</taxon>
    </lineage>
</organism>
<dbReference type="EMBL" id="BPLQ01008434">
    <property type="protein sequence ID" value="GIY37279.1"/>
    <property type="molecule type" value="Genomic_DNA"/>
</dbReference>
<proteinExistence type="predicted"/>
<sequence length="123" mass="14033">MTEQIVPQIPRFSHRQRTLVHRCVVLVKDNFFLPQSRPILANFGIHVVKKLSIRDHSFCAMSFYVNRDSLPPDLYANPNTKINADIKKETLQVPLGVPTTSFSASIGDEDSSTNLPQFFKFKE</sequence>
<protein>
    <submittedName>
        <fullName evidence="1">Uncharacterized protein</fullName>
    </submittedName>
</protein>
<gene>
    <name evidence="1" type="ORF">CDAR_261391</name>
</gene>
<keyword evidence="2" id="KW-1185">Reference proteome</keyword>
<dbReference type="Proteomes" id="UP001054837">
    <property type="component" value="Unassembled WGS sequence"/>
</dbReference>
<dbReference type="AlphaFoldDB" id="A0AAV4STC5"/>
<accession>A0AAV4STC5</accession>
<evidence type="ECO:0000313" key="1">
    <source>
        <dbReference type="EMBL" id="GIY37279.1"/>
    </source>
</evidence>